<evidence type="ECO:0000256" key="2">
    <source>
        <dbReference type="ARBA" id="ARBA00022475"/>
    </source>
</evidence>
<dbReference type="AlphaFoldDB" id="A0A1S9PDS5"/>
<evidence type="ECO:0000256" key="6">
    <source>
        <dbReference type="SAM" id="Phobius"/>
    </source>
</evidence>
<evidence type="ECO:0000256" key="3">
    <source>
        <dbReference type="ARBA" id="ARBA00022692"/>
    </source>
</evidence>
<feature type="transmembrane region" description="Helical" evidence="6">
    <location>
        <begin position="268"/>
        <end position="295"/>
    </location>
</feature>
<evidence type="ECO:0000313" key="9">
    <source>
        <dbReference type="EMBL" id="OOQ59069.1"/>
    </source>
</evidence>
<comment type="subcellular location">
    <subcellularLocation>
        <location evidence="1">Cell membrane</location>
        <topology evidence="1">Multi-pass membrane protein</topology>
    </subcellularLocation>
</comment>
<sequence length="394" mass="43766">MFKHLFKMIWNKKKQNSLLMVEILLSFMVIFGVFSFAINSYNNYAKPMGINYDKVWAISYNHTLETTNADSVTLVYQTLLRNIKALPLVVDAGYASSNIPFSNNHMSTGFKIKGREISNVNNFFMDENYLKVMGAKMVSGRWYNKADMVSKANVVVINETLKEKVFGKGEALGKLLGSDDDKNKRKVIGIIADIKNDGDYQKAAPGLFNAHDTAAYKWMGKILVKVAPEADANFEGKLYKLMSNTFKNSNIEIEHLDNKLTAYNKFTLVPLIILSIVAAFLIINVALGIFGVLWYNINKRKGEIGLRRAIGAPGNAVSAQLVYEALILATLSLVLGAVFAVQFPLLNVFDLPASVYLLALLFAAIFIYTLVLICSLYPGKQAAAIYPAVALHEE</sequence>
<proteinExistence type="predicted"/>
<gene>
    <name evidence="9" type="ORF">BC343_29580</name>
</gene>
<evidence type="ECO:0000256" key="1">
    <source>
        <dbReference type="ARBA" id="ARBA00004651"/>
    </source>
</evidence>
<keyword evidence="4 6" id="KW-1133">Transmembrane helix</keyword>
<feature type="transmembrane region" description="Helical" evidence="6">
    <location>
        <begin position="21"/>
        <end position="41"/>
    </location>
</feature>
<evidence type="ECO:0000256" key="4">
    <source>
        <dbReference type="ARBA" id="ARBA00022989"/>
    </source>
</evidence>
<dbReference type="RefSeq" id="WP_078348970.1">
    <property type="nucleotide sequence ID" value="NZ_MBTF01000017.1"/>
</dbReference>
<dbReference type="PANTHER" id="PTHR30572">
    <property type="entry name" value="MEMBRANE COMPONENT OF TRANSPORTER-RELATED"/>
    <property type="match status" value="1"/>
</dbReference>
<dbReference type="Proteomes" id="UP000189739">
    <property type="component" value="Unassembled WGS sequence"/>
</dbReference>
<comment type="caution">
    <text evidence="9">The sequence shown here is derived from an EMBL/GenBank/DDBJ whole genome shotgun (WGS) entry which is preliminary data.</text>
</comment>
<dbReference type="EMBL" id="MBTF01000017">
    <property type="protein sequence ID" value="OOQ59069.1"/>
    <property type="molecule type" value="Genomic_DNA"/>
</dbReference>
<evidence type="ECO:0000313" key="10">
    <source>
        <dbReference type="Proteomes" id="UP000189739"/>
    </source>
</evidence>
<dbReference type="InterPro" id="IPR003838">
    <property type="entry name" value="ABC3_permease_C"/>
</dbReference>
<dbReference type="InterPro" id="IPR050250">
    <property type="entry name" value="Macrolide_Exporter_MacB"/>
</dbReference>
<evidence type="ECO:0000259" key="8">
    <source>
        <dbReference type="Pfam" id="PF12704"/>
    </source>
</evidence>
<evidence type="ECO:0000259" key="7">
    <source>
        <dbReference type="Pfam" id="PF02687"/>
    </source>
</evidence>
<dbReference type="PANTHER" id="PTHR30572:SF18">
    <property type="entry name" value="ABC-TYPE MACROLIDE FAMILY EXPORT SYSTEM PERMEASE COMPONENT 2"/>
    <property type="match status" value="1"/>
</dbReference>
<dbReference type="STRING" id="1792845.BC343_29580"/>
<dbReference type="GO" id="GO:0022857">
    <property type="term" value="F:transmembrane transporter activity"/>
    <property type="evidence" value="ECO:0007669"/>
    <property type="project" value="TreeGrafter"/>
</dbReference>
<organism evidence="9 10">
    <name type="scientific">Mucilaginibacter pedocola</name>
    <dbReference type="NCBI Taxonomy" id="1792845"/>
    <lineage>
        <taxon>Bacteria</taxon>
        <taxon>Pseudomonadati</taxon>
        <taxon>Bacteroidota</taxon>
        <taxon>Sphingobacteriia</taxon>
        <taxon>Sphingobacteriales</taxon>
        <taxon>Sphingobacteriaceae</taxon>
        <taxon>Mucilaginibacter</taxon>
    </lineage>
</organism>
<keyword evidence="5 6" id="KW-0472">Membrane</keyword>
<feature type="domain" description="ABC3 transporter permease C-terminal" evidence="7">
    <location>
        <begin position="276"/>
        <end position="387"/>
    </location>
</feature>
<keyword evidence="2" id="KW-1003">Cell membrane</keyword>
<dbReference type="Pfam" id="PF02687">
    <property type="entry name" value="FtsX"/>
    <property type="match status" value="1"/>
</dbReference>
<accession>A0A1S9PDS5</accession>
<dbReference type="Pfam" id="PF12704">
    <property type="entry name" value="MacB_PCD"/>
    <property type="match status" value="1"/>
</dbReference>
<dbReference type="GO" id="GO:0005886">
    <property type="term" value="C:plasma membrane"/>
    <property type="evidence" value="ECO:0007669"/>
    <property type="project" value="UniProtKB-SubCell"/>
</dbReference>
<dbReference type="InterPro" id="IPR025857">
    <property type="entry name" value="MacB_PCD"/>
</dbReference>
<reference evidence="9 10" key="1">
    <citation type="submission" date="2016-07" db="EMBL/GenBank/DDBJ databases">
        <title>Genomic analysis of zinc-resistant bacterium Mucilaginibacter pedocola TBZ30.</title>
        <authorList>
            <person name="Huang J."/>
            <person name="Tang J."/>
        </authorList>
    </citation>
    <scope>NUCLEOTIDE SEQUENCE [LARGE SCALE GENOMIC DNA]</scope>
    <source>
        <strain evidence="9 10">TBZ30</strain>
    </source>
</reference>
<feature type="transmembrane region" description="Helical" evidence="6">
    <location>
        <begin position="353"/>
        <end position="377"/>
    </location>
</feature>
<name>A0A1S9PDS5_9SPHI</name>
<feature type="domain" description="MacB-like periplasmic core" evidence="8">
    <location>
        <begin position="23"/>
        <end position="232"/>
    </location>
</feature>
<feature type="transmembrane region" description="Helical" evidence="6">
    <location>
        <begin position="316"/>
        <end position="341"/>
    </location>
</feature>
<keyword evidence="3 6" id="KW-0812">Transmembrane</keyword>
<evidence type="ECO:0000256" key="5">
    <source>
        <dbReference type="ARBA" id="ARBA00023136"/>
    </source>
</evidence>
<protein>
    <submittedName>
        <fullName evidence="9">ABC transporter permease</fullName>
    </submittedName>
</protein>
<dbReference type="OrthoDB" id="8769057at2"/>
<keyword evidence="10" id="KW-1185">Reference proteome</keyword>